<evidence type="ECO:0000313" key="11">
    <source>
        <dbReference type="EMBL" id="KAK9535902.1"/>
    </source>
</evidence>
<feature type="domain" description="TNFR-Cys" evidence="10">
    <location>
        <begin position="106"/>
        <end position="142"/>
    </location>
</feature>
<dbReference type="AlphaFoldDB" id="A0AAW1FMB2"/>
<dbReference type="Gene3D" id="2.10.50.10">
    <property type="entry name" value="Tumor Necrosis Factor Receptor, subunit A, domain 2"/>
    <property type="match status" value="4"/>
</dbReference>
<evidence type="ECO:0000256" key="2">
    <source>
        <dbReference type="ARBA" id="ARBA00022525"/>
    </source>
</evidence>
<evidence type="ECO:0000256" key="1">
    <source>
        <dbReference type="ARBA" id="ARBA00004613"/>
    </source>
</evidence>
<evidence type="ECO:0000256" key="8">
    <source>
        <dbReference type="PROSITE-ProRule" id="PRU00206"/>
    </source>
</evidence>
<gene>
    <name evidence="12" type="ORF">VZT92_006837</name>
    <name evidence="11" type="ORF">VZT92_006857</name>
</gene>
<dbReference type="PROSITE" id="PS50050">
    <property type="entry name" value="TNFR_NGFR_2"/>
    <property type="match status" value="2"/>
</dbReference>
<dbReference type="Pfam" id="PF00020">
    <property type="entry name" value="TNFR_c6"/>
    <property type="match status" value="3"/>
</dbReference>
<feature type="signal peptide" evidence="9">
    <location>
        <begin position="1"/>
        <end position="21"/>
    </location>
</feature>
<dbReference type="PANTHER" id="PTHR23097">
    <property type="entry name" value="TUMOR NECROSIS FACTOR RECEPTOR SUPERFAMILY MEMBER"/>
    <property type="match status" value="1"/>
</dbReference>
<dbReference type="Proteomes" id="UP001488805">
    <property type="component" value="Unassembled WGS sequence"/>
</dbReference>
<comment type="subcellular location">
    <subcellularLocation>
        <location evidence="1">Secreted</location>
    </subcellularLocation>
</comment>
<dbReference type="SMART" id="SM00208">
    <property type="entry name" value="TNFR"/>
    <property type="match status" value="4"/>
</dbReference>
<comment type="caution">
    <text evidence="12">The sequence shown here is derived from an EMBL/GenBank/DDBJ whole genome shotgun (WGS) entry which is preliminary data.</text>
</comment>
<dbReference type="InterPro" id="IPR048522">
    <property type="entry name" value="Death_3_fish"/>
</dbReference>
<keyword evidence="7" id="KW-0325">Glycoprotein</keyword>
<dbReference type="EMBL" id="JBCEZU010000055">
    <property type="protein sequence ID" value="KAK9535902.1"/>
    <property type="molecule type" value="Genomic_DNA"/>
</dbReference>
<dbReference type="Pfam" id="PF21733">
    <property type="entry name" value="Death_3"/>
    <property type="match status" value="1"/>
</dbReference>
<evidence type="ECO:0000256" key="4">
    <source>
        <dbReference type="ARBA" id="ARBA00022729"/>
    </source>
</evidence>
<reference evidence="12 13" key="1">
    <citation type="journal article" date="2024" name="Genome Biol. Evol.">
        <title>Chromosome-level genome assembly of the viviparous eelpout Zoarces viviparus.</title>
        <authorList>
            <person name="Fuhrmann N."/>
            <person name="Brasseur M.V."/>
            <person name="Bakowski C.E."/>
            <person name="Podsiadlowski L."/>
            <person name="Prost S."/>
            <person name="Krehenwinkel H."/>
            <person name="Mayer C."/>
        </authorList>
    </citation>
    <scope>NUCLEOTIDE SEQUENCE [LARGE SCALE GENOMIC DNA]</scope>
    <source>
        <strain evidence="12">NO-MEL_2022_Ind0_liver</strain>
    </source>
</reference>
<evidence type="ECO:0000313" key="13">
    <source>
        <dbReference type="Proteomes" id="UP001488805"/>
    </source>
</evidence>
<dbReference type="EMBL" id="JBCEZU010000047">
    <property type="protein sequence ID" value="KAK9535927.1"/>
    <property type="molecule type" value="Genomic_DNA"/>
</dbReference>
<dbReference type="GO" id="GO:0005576">
    <property type="term" value="C:extracellular region"/>
    <property type="evidence" value="ECO:0007669"/>
    <property type="project" value="UniProtKB-SubCell"/>
</dbReference>
<dbReference type="InterPro" id="IPR001368">
    <property type="entry name" value="TNFR/NGFR_Cys_rich_reg"/>
</dbReference>
<protein>
    <recommendedName>
        <fullName evidence="10">TNFR-Cys domain-containing protein</fullName>
    </recommendedName>
</protein>
<feature type="chain" id="PRO_5044717732" description="TNFR-Cys domain-containing protein" evidence="9">
    <location>
        <begin position="22"/>
        <end position="305"/>
    </location>
</feature>
<evidence type="ECO:0000313" key="12">
    <source>
        <dbReference type="EMBL" id="KAK9535927.1"/>
    </source>
</evidence>
<dbReference type="SUPFAM" id="SSF57586">
    <property type="entry name" value="TNF receptor-like"/>
    <property type="match status" value="2"/>
</dbReference>
<feature type="domain" description="TNFR-Cys" evidence="10">
    <location>
        <begin position="65"/>
        <end position="105"/>
    </location>
</feature>
<evidence type="ECO:0000256" key="7">
    <source>
        <dbReference type="ARBA" id="ARBA00023180"/>
    </source>
</evidence>
<feature type="disulfide bond" evidence="8">
    <location>
        <begin position="84"/>
        <end position="97"/>
    </location>
</feature>
<proteinExistence type="predicted"/>
<organism evidence="12 13">
    <name type="scientific">Zoarces viviparus</name>
    <name type="common">Viviparous eelpout</name>
    <name type="synonym">Blennius viviparus</name>
    <dbReference type="NCBI Taxonomy" id="48416"/>
    <lineage>
        <taxon>Eukaryota</taxon>
        <taxon>Metazoa</taxon>
        <taxon>Chordata</taxon>
        <taxon>Craniata</taxon>
        <taxon>Vertebrata</taxon>
        <taxon>Euteleostomi</taxon>
        <taxon>Actinopterygii</taxon>
        <taxon>Neopterygii</taxon>
        <taxon>Teleostei</taxon>
        <taxon>Neoteleostei</taxon>
        <taxon>Acanthomorphata</taxon>
        <taxon>Eupercaria</taxon>
        <taxon>Perciformes</taxon>
        <taxon>Cottioidei</taxon>
        <taxon>Zoarcales</taxon>
        <taxon>Zoarcidae</taxon>
        <taxon>Zoarcinae</taxon>
        <taxon>Zoarces</taxon>
    </lineage>
</organism>
<dbReference type="GO" id="GO:0006915">
    <property type="term" value="P:apoptotic process"/>
    <property type="evidence" value="ECO:0007669"/>
    <property type="project" value="UniProtKB-KW"/>
</dbReference>
<keyword evidence="3" id="KW-0053">Apoptosis</keyword>
<keyword evidence="4 9" id="KW-0732">Signal</keyword>
<evidence type="ECO:0000256" key="5">
    <source>
        <dbReference type="ARBA" id="ARBA00022737"/>
    </source>
</evidence>
<feature type="repeat" description="TNFR-Cys" evidence="8">
    <location>
        <begin position="106"/>
        <end position="142"/>
    </location>
</feature>
<keyword evidence="6 8" id="KW-1015">Disulfide bond</keyword>
<keyword evidence="2" id="KW-0964">Secreted</keyword>
<keyword evidence="5" id="KW-0677">Repeat</keyword>
<accession>A0AAW1FMB2</accession>
<feature type="disulfide bond" evidence="8">
    <location>
        <begin position="124"/>
        <end position="142"/>
    </location>
</feature>
<comment type="caution">
    <text evidence="8">Lacks conserved residue(s) required for the propagation of feature annotation.</text>
</comment>
<feature type="disulfide bond" evidence="8">
    <location>
        <begin position="87"/>
        <end position="105"/>
    </location>
</feature>
<dbReference type="InterPro" id="IPR052459">
    <property type="entry name" value="TNFRSF_decoy_receptor"/>
</dbReference>
<evidence type="ECO:0000259" key="10">
    <source>
        <dbReference type="PROSITE" id="PS50050"/>
    </source>
</evidence>
<evidence type="ECO:0000256" key="6">
    <source>
        <dbReference type="ARBA" id="ARBA00023157"/>
    </source>
</evidence>
<keyword evidence="13" id="KW-1185">Reference proteome</keyword>
<evidence type="ECO:0000256" key="3">
    <source>
        <dbReference type="ARBA" id="ARBA00022703"/>
    </source>
</evidence>
<feature type="repeat" description="TNFR-Cys" evidence="8">
    <location>
        <begin position="65"/>
        <end position="105"/>
    </location>
</feature>
<feature type="disulfide bond" evidence="8">
    <location>
        <begin position="66"/>
        <end position="81"/>
    </location>
</feature>
<dbReference type="PANTHER" id="PTHR23097:SF116">
    <property type="entry name" value="TUMOR NECROSIS FACTOR RECEPTOR SUPERFAMILY MEMBER 6B"/>
    <property type="match status" value="1"/>
</dbReference>
<name>A0AAW1FMB2_ZOAVI</name>
<sequence length="305" mass="33542">MMWASLVLLVLLSMRAARVDGVAGPLLTYRDTDPITGNSVECDRCAPGTYLRSSCTATHKSECAQCPSGSFTELWNYISKCLRCGVCGYNQVVKTPCSANSDCQCECKQGYYAKYDMCFPHRQCPSGQGVLTRGTADDDTVCQSCPNGTYSDTVSAHNCTLHKSCDAPGMELVLKGSVWHDSVCTSCNEVRSKDGGDYLKEILPSFFVHQKIHIRRLRRILHRLPSEDGKKQGASGLSLSDIHERINKWVASATASQIRQLPAIVTKTGADSAGERLQNKLQRIDSSLKELCDLRNEVDVNVMSE</sequence>
<evidence type="ECO:0000256" key="9">
    <source>
        <dbReference type="SAM" id="SignalP"/>
    </source>
</evidence>